<evidence type="ECO:0000313" key="4">
    <source>
        <dbReference type="EMBL" id="MBA4544175.1"/>
    </source>
</evidence>
<gene>
    <name evidence="4" type="ORF">H1164_14985</name>
</gene>
<organism evidence="4 5">
    <name type="scientific">Thermoactinomyces daqus</name>
    <dbReference type="NCBI Taxonomy" id="1329516"/>
    <lineage>
        <taxon>Bacteria</taxon>
        <taxon>Bacillati</taxon>
        <taxon>Bacillota</taxon>
        <taxon>Bacilli</taxon>
        <taxon>Bacillales</taxon>
        <taxon>Thermoactinomycetaceae</taxon>
        <taxon>Thermoactinomyces</taxon>
    </lineage>
</organism>
<keyword evidence="2" id="KW-0732">Signal</keyword>
<feature type="region of interest" description="Disordered" evidence="1">
    <location>
        <begin position="53"/>
        <end position="82"/>
    </location>
</feature>
<dbReference type="InterPro" id="IPR036465">
    <property type="entry name" value="vWFA_dom_sf"/>
</dbReference>
<accession>A0A7W1XCJ9</accession>
<name>A0A7W1XCJ9_9BACL</name>
<feature type="domain" description="VWFA" evidence="3">
    <location>
        <begin position="188"/>
        <end position="378"/>
    </location>
</feature>
<reference evidence="4 5" key="1">
    <citation type="submission" date="2020-07" db="EMBL/GenBank/DDBJ databases">
        <authorList>
            <person name="Feng H."/>
        </authorList>
    </citation>
    <scope>NUCLEOTIDE SEQUENCE [LARGE SCALE GENOMIC DNA]</scope>
    <source>
        <strain evidence="5">s-11</strain>
    </source>
</reference>
<dbReference type="EMBL" id="JACEIP010000030">
    <property type="protein sequence ID" value="MBA4544175.1"/>
    <property type="molecule type" value="Genomic_DNA"/>
</dbReference>
<sequence length="527" mass="59256">MQKRKFCFLLFGMLVAAFSLSGCSPVLQQIKQTAGSQIDKPDQLNHLDQLAIKDNQSTQEEKEIEQDDLPRSPAPHTDLPDILADRGEGEYAGDKYNQSRVIKALKQMPKGLSDDKAYAYLLGLVGENYKNDVQFFDELGKTSYEDKVNAWQQVANRWKADTTQKSGANSSASASTLPAKPTAPKKINFVVLLDTSKSMDGEINGKTKMDYAKEAIQKFADSLPKDKTAFQLRVYGNQGSAEEKDKPLSCQSTAKLVSGAVPDQSKWKEVLDKIKPTGYTPMALAILTSKQDMMPGAPTQAENQLIIVSDGYENCGGDPVKAAENLHLSNALANVHVIGIDVDPKTETKLKQVTDVTGGDYTAVDDPKKLDQAFQERKLSLKMANSPWQMRALDSIIKEHRLDENRLEQFHDNLVGKIEQEYNRLDQANHFVEKTGKVDTETFDTINNWIHERKSQLKDYSDRRQQEISMELDKNWQNQANVLLDDWSKEGGDKTEIIKQAKQLLQNDLLKKQMDLYKLKQNQADVH</sequence>
<dbReference type="Gene3D" id="3.40.50.410">
    <property type="entry name" value="von Willebrand factor, type A domain"/>
    <property type="match status" value="1"/>
</dbReference>
<evidence type="ECO:0000256" key="2">
    <source>
        <dbReference type="SAM" id="SignalP"/>
    </source>
</evidence>
<feature type="chain" id="PRO_5030769555" evidence="2">
    <location>
        <begin position="29"/>
        <end position="527"/>
    </location>
</feature>
<dbReference type="PROSITE" id="PS50234">
    <property type="entry name" value="VWFA"/>
    <property type="match status" value="1"/>
</dbReference>
<protein>
    <submittedName>
        <fullName evidence="4">VWA domain-containing protein</fullName>
    </submittedName>
</protein>
<dbReference type="SUPFAM" id="SSF53300">
    <property type="entry name" value="vWA-like"/>
    <property type="match status" value="1"/>
</dbReference>
<evidence type="ECO:0000259" key="3">
    <source>
        <dbReference type="PROSITE" id="PS50234"/>
    </source>
</evidence>
<dbReference type="Pfam" id="PF00092">
    <property type="entry name" value="VWA"/>
    <property type="match status" value="1"/>
</dbReference>
<dbReference type="PROSITE" id="PS51257">
    <property type="entry name" value="PROKAR_LIPOPROTEIN"/>
    <property type="match status" value="1"/>
</dbReference>
<dbReference type="RefSeq" id="WP_052154460.1">
    <property type="nucleotide sequence ID" value="NZ_JACEIP010000030.1"/>
</dbReference>
<evidence type="ECO:0000313" key="5">
    <source>
        <dbReference type="Proteomes" id="UP000530514"/>
    </source>
</evidence>
<feature type="signal peptide" evidence="2">
    <location>
        <begin position="1"/>
        <end position="28"/>
    </location>
</feature>
<dbReference type="InterPro" id="IPR002035">
    <property type="entry name" value="VWF_A"/>
</dbReference>
<dbReference type="AlphaFoldDB" id="A0A7W1XCJ9"/>
<evidence type="ECO:0000256" key="1">
    <source>
        <dbReference type="SAM" id="MobiDB-lite"/>
    </source>
</evidence>
<dbReference type="SMART" id="SM00327">
    <property type="entry name" value="VWA"/>
    <property type="match status" value="1"/>
</dbReference>
<dbReference type="OrthoDB" id="2985446at2"/>
<comment type="caution">
    <text evidence="4">The sequence shown here is derived from an EMBL/GenBank/DDBJ whole genome shotgun (WGS) entry which is preliminary data.</text>
</comment>
<dbReference type="Proteomes" id="UP000530514">
    <property type="component" value="Unassembled WGS sequence"/>
</dbReference>
<proteinExistence type="predicted"/>
<keyword evidence="5" id="KW-1185">Reference proteome</keyword>